<organism evidence="2 3">
    <name type="scientific">Thomasclavelia spiroformis</name>
    <dbReference type="NCBI Taxonomy" id="29348"/>
    <lineage>
        <taxon>Bacteria</taxon>
        <taxon>Bacillati</taxon>
        <taxon>Bacillota</taxon>
        <taxon>Erysipelotrichia</taxon>
        <taxon>Erysipelotrichales</taxon>
        <taxon>Coprobacillaceae</taxon>
        <taxon>Thomasclavelia</taxon>
    </lineage>
</organism>
<reference evidence="2" key="1">
    <citation type="journal article" date="2021" name="PeerJ">
        <title>Extensive microbial diversity within the chicken gut microbiome revealed by metagenomics and culture.</title>
        <authorList>
            <person name="Gilroy R."/>
            <person name="Ravi A."/>
            <person name="Getino M."/>
            <person name="Pursley I."/>
            <person name="Horton D.L."/>
            <person name="Alikhan N.F."/>
            <person name="Baker D."/>
            <person name="Gharbi K."/>
            <person name="Hall N."/>
            <person name="Watson M."/>
            <person name="Adriaenssens E.M."/>
            <person name="Foster-Nyarko E."/>
            <person name="Jarju S."/>
            <person name="Secka A."/>
            <person name="Antonio M."/>
            <person name="Oren A."/>
            <person name="Chaudhuri R.R."/>
            <person name="La Ragione R."/>
            <person name="Hildebrand F."/>
            <person name="Pallen M.J."/>
        </authorList>
    </citation>
    <scope>NUCLEOTIDE SEQUENCE</scope>
    <source>
        <strain evidence="2">CHK193-16274</strain>
    </source>
</reference>
<reference evidence="2" key="2">
    <citation type="submission" date="2021-09" db="EMBL/GenBank/DDBJ databases">
        <authorList>
            <person name="Gilroy R."/>
        </authorList>
    </citation>
    <scope>NUCLEOTIDE SEQUENCE</scope>
    <source>
        <strain evidence="2">CHK193-16274</strain>
    </source>
</reference>
<feature type="compositionally biased region" description="Polar residues" evidence="1">
    <location>
        <begin position="34"/>
        <end position="48"/>
    </location>
</feature>
<comment type="caution">
    <text evidence="2">The sequence shown here is derived from an EMBL/GenBank/DDBJ whole genome shotgun (WGS) entry which is preliminary data.</text>
</comment>
<name>A0A921G9W9_9FIRM</name>
<evidence type="ECO:0000313" key="3">
    <source>
        <dbReference type="Proteomes" id="UP000749320"/>
    </source>
</evidence>
<accession>A0A921G9W9</accession>
<gene>
    <name evidence="2" type="ORF">K8V91_00420</name>
</gene>
<protein>
    <submittedName>
        <fullName evidence="2">Uncharacterized protein</fullName>
    </submittedName>
</protein>
<evidence type="ECO:0000256" key="1">
    <source>
        <dbReference type="SAM" id="MobiDB-lite"/>
    </source>
</evidence>
<sequence>MCAVGSIASVTETGDIYELNASGTWTKKPAEGSESGSEVTVDSTLTQSGQAADAKAVGDALKNKVDSSVLANYVETSTAESTYAKKSEISGYMTESTADSKYAAKTELSSYATKTELGNYATTDALSGYVQSSVAESTYAKKTDLDGYATTTSLNDYVKTVDLPKGINVADATGTDDVVTQLNALIASLKSAGIIANS</sequence>
<feature type="region of interest" description="Disordered" evidence="1">
    <location>
        <begin position="25"/>
        <end position="48"/>
    </location>
</feature>
<dbReference type="EMBL" id="DYWV01000013">
    <property type="protein sequence ID" value="HJF39360.1"/>
    <property type="molecule type" value="Genomic_DNA"/>
</dbReference>
<dbReference type="Gene3D" id="6.10.140.1630">
    <property type="match status" value="1"/>
</dbReference>
<dbReference type="AlphaFoldDB" id="A0A921G9W9"/>
<dbReference type="Proteomes" id="UP000749320">
    <property type="component" value="Unassembled WGS sequence"/>
</dbReference>
<proteinExistence type="predicted"/>
<evidence type="ECO:0000313" key="2">
    <source>
        <dbReference type="EMBL" id="HJF39360.1"/>
    </source>
</evidence>